<dbReference type="Gene3D" id="2.70.70.10">
    <property type="entry name" value="Glucose Permease (Domain IIA)"/>
    <property type="match status" value="1"/>
</dbReference>
<dbReference type="CDD" id="cd12797">
    <property type="entry name" value="M23_peptidase"/>
    <property type="match status" value="1"/>
</dbReference>
<comment type="caution">
    <text evidence="2">The sequence shown here is derived from an EMBL/GenBank/DDBJ whole genome shotgun (WGS) entry which is preliminary data.</text>
</comment>
<dbReference type="PANTHER" id="PTHR21666:SF270">
    <property type="entry name" value="MUREIN HYDROLASE ACTIVATOR ENVC"/>
    <property type="match status" value="1"/>
</dbReference>
<dbReference type="Pfam" id="PF01551">
    <property type="entry name" value="Peptidase_M23"/>
    <property type="match status" value="1"/>
</dbReference>
<gene>
    <name evidence="2" type="ORF">JCM19294_2548</name>
</gene>
<dbReference type="AlphaFoldDB" id="A0A090QJP4"/>
<dbReference type="PANTHER" id="PTHR21666">
    <property type="entry name" value="PEPTIDASE-RELATED"/>
    <property type="match status" value="1"/>
</dbReference>
<protein>
    <submittedName>
        <fullName evidence="2">M23/M37 peptidase/aminotransferase</fullName>
    </submittedName>
</protein>
<dbReference type="GO" id="GO:0008483">
    <property type="term" value="F:transaminase activity"/>
    <property type="evidence" value="ECO:0007669"/>
    <property type="project" value="UniProtKB-KW"/>
</dbReference>
<sequence length="210" mass="23977">MKRHLLDPQLSQKGYFPLDLSINNPFWKRNDVADISVCHEYIEQQRISHGAFLAIGGYLEQRALYQKNERFNKGIVRDIHLGVDIWAPAGTTVHAMYDGVVHSYAHNSDPGNYGPTLILQHNIDGQTIYTLYGHLSLDDVNKWEVGYRFRESEIIAHLGTPQENGGYSPHLHFQVMTDMKGYQGDFPGVAAKEELEQYKDIVLDPMSFLE</sequence>
<dbReference type="InterPro" id="IPR011055">
    <property type="entry name" value="Dup_hybrid_motif"/>
</dbReference>
<dbReference type="InterPro" id="IPR050570">
    <property type="entry name" value="Cell_wall_metabolism_enzyme"/>
</dbReference>
<dbReference type="RefSeq" id="WP_042276483.1">
    <property type="nucleotide sequence ID" value="NZ_BBML01000001.1"/>
</dbReference>
<keyword evidence="3" id="KW-1185">Reference proteome</keyword>
<proteinExistence type="predicted"/>
<organism evidence="2 3">
    <name type="scientific">Nonlabens tegetincola</name>
    <dbReference type="NCBI Taxonomy" id="323273"/>
    <lineage>
        <taxon>Bacteria</taxon>
        <taxon>Pseudomonadati</taxon>
        <taxon>Bacteroidota</taxon>
        <taxon>Flavobacteriia</taxon>
        <taxon>Flavobacteriales</taxon>
        <taxon>Flavobacteriaceae</taxon>
        <taxon>Nonlabens</taxon>
    </lineage>
</organism>
<dbReference type="GO" id="GO:0004222">
    <property type="term" value="F:metalloendopeptidase activity"/>
    <property type="evidence" value="ECO:0007669"/>
    <property type="project" value="TreeGrafter"/>
</dbReference>
<accession>A0A090QJP4</accession>
<feature type="domain" description="M23ase beta-sheet core" evidence="1">
    <location>
        <begin position="79"/>
        <end position="178"/>
    </location>
</feature>
<dbReference type="Proteomes" id="UP000029221">
    <property type="component" value="Unassembled WGS sequence"/>
</dbReference>
<dbReference type="eggNOG" id="COG0739">
    <property type="taxonomic scope" value="Bacteria"/>
</dbReference>
<keyword evidence="2" id="KW-0032">Aminotransferase</keyword>
<dbReference type="EMBL" id="BBML01000001">
    <property type="protein sequence ID" value="GAK95766.1"/>
    <property type="molecule type" value="Genomic_DNA"/>
</dbReference>
<evidence type="ECO:0000259" key="1">
    <source>
        <dbReference type="Pfam" id="PF01551"/>
    </source>
</evidence>
<name>A0A090QJP4_9FLAO</name>
<reference evidence="2" key="1">
    <citation type="journal article" date="2014" name="Genome Announc.">
        <title>Draft Genome Sequences of Marine Flavobacterium Nonlabens Strains NR17, NR24, NR27, NR32, NR33, and Ara13.</title>
        <authorList>
            <person name="Nakanishi M."/>
            <person name="Meirelles P."/>
            <person name="Suzuki R."/>
            <person name="Takatani N."/>
            <person name="Mino S."/>
            <person name="Suda W."/>
            <person name="Oshima K."/>
            <person name="Hattori M."/>
            <person name="Ohkuma M."/>
            <person name="Hosokawa M."/>
            <person name="Miyashita K."/>
            <person name="Thompson F.L."/>
            <person name="Niwa A."/>
            <person name="Sawabe T."/>
            <person name="Sawabe T."/>
        </authorList>
    </citation>
    <scope>NUCLEOTIDE SEQUENCE [LARGE SCALE GENOMIC DNA]</scope>
    <source>
        <strain evidence="2">JCM 19294</strain>
    </source>
</reference>
<keyword evidence="2" id="KW-0808">Transferase</keyword>
<dbReference type="InterPro" id="IPR016047">
    <property type="entry name" value="M23ase_b-sheet_dom"/>
</dbReference>
<dbReference type="STRING" id="319236.BST91_11935"/>
<dbReference type="SUPFAM" id="SSF51261">
    <property type="entry name" value="Duplicated hybrid motif"/>
    <property type="match status" value="1"/>
</dbReference>
<evidence type="ECO:0000313" key="3">
    <source>
        <dbReference type="Proteomes" id="UP000029221"/>
    </source>
</evidence>
<evidence type="ECO:0000313" key="2">
    <source>
        <dbReference type="EMBL" id="GAK95766.1"/>
    </source>
</evidence>